<keyword evidence="4" id="KW-1185">Reference proteome</keyword>
<name>A0ABT9E332_9PROT</name>
<keyword evidence="2" id="KW-0732">Signal</keyword>
<evidence type="ECO:0000313" key="3">
    <source>
        <dbReference type="EMBL" id="MDO9710574.1"/>
    </source>
</evidence>
<feature type="signal peptide" evidence="2">
    <location>
        <begin position="1"/>
        <end position="18"/>
    </location>
</feature>
<evidence type="ECO:0000256" key="1">
    <source>
        <dbReference type="SAM" id="MobiDB-lite"/>
    </source>
</evidence>
<comment type="caution">
    <text evidence="3">The sequence shown here is derived from an EMBL/GenBank/DDBJ whole genome shotgun (WGS) entry which is preliminary data.</text>
</comment>
<feature type="compositionally biased region" description="Basic and acidic residues" evidence="1">
    <location>
        <begin position="67"/>
        <end position="82"/>
    </location>
</feature>
<evidence type="ECO:0000256" key="2">
    <source>
        <dbReference type="SAM" id="SignalP"/>
    </source>
</evidence>
<dbReference type="EMBL" id="JAUTWS010000019">
    <property type="protein sequence ID" value="MDO9710574.1"/>
    <property type="molecule type" value="Genomic_DNA"/>
</dbReference>
<protein>
    <recommendedName>
        <fullName evidence="5">Lipoprotein</fullName>
    </recommendedName>
</protein>
<feature type="chain" id="PRO_5046077439" description="Lipoprotein" evidence="2">
    <location>
        <begin position="19"/>
        <end position="82"/>
    </location>
</feature>
<reference evidence="3 4" key="1">
    <citation type="submission" date="2023-08" db="EMBL/GenBank/DDBJ databases">
        <title>The draft genome sequence of Paracraurococcus sp. LOR1-02.</title>
        <authorList>
            <person name="Kingkaew E."/>
            <person name="Tanasupawat S."/>
        </authorList>
    </citation>
    <scope>NUCLEOTIDE SEQUENCE [LARGE SCALE GENOMIC DNA]</scope>
    <source>
        <strain evidence="3 4">LOR1-02</strain>
    </source>
</reference>
<dbReference type="RefSeq" id="WP_305105436.1">
    <property type="nucleotide sequence ID" value="NZ_JAUTWS010000019.1"/>
</dbReference>
<dbReference type="Proteomes" id="UP001243009">
    <property type="component" value="Unassembled WGS sequence"/>
</dbReference>
<evidence type="ECO:0000313" key="4">
    <source>
        <dbReference type="Proteomes" id="UP001243009"/>
    </source>
</evidence>
<organism evidence="3 4">
    <name type="scientific">Paracraurococcus lichenis</name>
    <dbReference type="NCBI Taxonomy" id="3064888"/>
    <lineage>
        <taxon>Bacteria</taxon>
        <taxon>Pseudomonadati</taxon>
        <taxon>Pseudomonadota</taxon>
        <taxon>Alphaproteobacteria</taxon>
        <taxon>Acetobacterales</taxon>
        <taxon>Roseomonadaceae</taxon>
        <taxon>Paracraurococcus</taxon>
    </lineage>
</organism>
<sequence length="82" mass="8629">MRNVALFLLIALTLPACVVRREVSAPPAYSQASPYAAPVARDGYCAESIAQAQDAAARAAVTGSGRDANRADRTASYARRDC</sequence>
<accession>A0ABT9E332</accession>
<gene>
    <name evidence="3" type="ORF">Q7A36_19635</name>
</gene>
<proteinExistence type="predicted"/>
<evidence type="ECO:0008006" key="5">
    <source>
        <dbReference type="Google" id="ProtNLM"/>
    </source>
</evidence>
<feature type="region of interest" description="Disordered" evidence="1">
    <location>
        <begin position="61"/>
        <end position="82"/>
    </location>
</feature>